<dbReference type="AlphaFoldDB" id="A0ABC9ZIZ6"/>
<sequence length="183" mass="20185">MSTMTHLNDHRLATLRQDLHDLYGNTHAAAEIDAEVDAAIARHTAGATVEEFIPVLVEREVKEYFGGHRIHVRFSAGTNHALAEKVVELTKEQAGDALLADAAHFHTEVDPNNRMVSMPDFIVYLGRDIPRDEAGKDVKIWDIAAANTPEEERELIDDLGARVLYMLGKLGIEPVGDKAPVEA</sequence>
<evidence type="ECO:0000313" key="1">
    <source>
        <dbReference type="EMBL" id="GEA42160.1"/>
    </source>
</evidence>
<dbReference type="NCBIfam" id="NF046112">
    <property type="entry name" value="MSMEG_6209_Nter"/>
    <property type="match status" value="1"/>
</dbReference>
<comment type="caution">
    <text evidence="1">The sequence shown here is derived from an EMBL/GenBank/DDBJ whole genome shotgun (WGS) entry which is preliminary data.</text>
</comment>
<dbReference type="EMBL" id="BJLD01000001">
    <property type="protein sequence ID" value="GEA42160.1"/>
    <property type="molecule type" value="Genomic_DNA"/>
</dbReference>
<accession>A0ABC9ZIZ6</accession>
<evidence type="ECO:0000313" key="2">
    <source>
        <dbReference type="Proteomes" id="UP000315234"/>
    </source>
</evidence>
<dbReference type="Gene3D" id="1.10.8.1060">
    <property type="entry name" value="Corynebacterium glutamicum thioredoxin-dependent arsenate reductase, N-terminal domain"/>
    <property type="match status" value="1"/>
</dbReference>
<gene>
    <name evidence="1" type="ORF">Cst04h_03300</name>
</gene>
<name>A0ABC9ZIZ6_CORST</name>
<reference evidence="1 2" key="1">
    <citation type="submission" date="2019-06" db="EMBL/GenBank/DDBJ databases">
        <title>Draft genome sequence of Corynebacterium striatum NBRC 15291.</title>
        <authorList>
            <person name="Miura T."/>
            <person name="Furukawa M."/>
            <person name="Shimamura M."/>
            <person name="Ohyama Y."/>
            <person name="Yamazoe A."/>
            <person name="Kawasaki H."/>
        </authorList>
    </citation>
    <scope>NUCLEOTIDE SEQUENCE [LARGE SCALE GENOMIC DNA]</scope>
    <source>
        <strain evidence="1 2">NBRC 15291</strain>
    </source>
</reference>
<evidence type="ECO:0008006" key="3">
    <source>
        <dbReference type="Google" id="ProtNLM"/>
    </source>
</evidence>
<proteinExistence type="predicted"/>
<organism evidence="1 2">
    <name type="scientific">Corynebacterium striatum</name>
    <dbReference type="NCBI Taxonomy" id="43770"/>
    <lineage>
        <taxon>Bacteria</taxon>
        <taxon>Bacillati</taxon>
        <taxon>Actinomycetota</taxon>
        <taxon>Actinomycetes</taxon>
        <taxon>Mycobacteriales</taxon>
        <taxon>Corynebacteriaceae</taxon>
        <taxon>Corynebacterium</taxon>
    </lineage>
</organism>
<dbReference type="Proteomes" id="UP000315234">
    <property type="component" value="Unassembled WGS sequence"/>
</dbReference>
<protein>
    <recommendedName>
        <fullName evidence="3">Protein tyrosine phosphatase</fullName>
    </recommendedName>
</protein>